<reference evidence="3" key="1">
    <citation type="submission" date="2020-10" db="EMBL/GenBank/DDBJ databases">
        <authorList>
            <person name="Gilroy R."/>
        </authorList>
    </citation>
    <scope>NUCLEOTIDE SEQUENCE</scope>
    <source>
        <strain evidence="3">6276</strain>
    </source>
</reference>
<protein>
    <submittedName>
        <fullName evidence="3">Type II secretion system protein</fullName>
    </submittedName>
</protein>
<dbReference type="InterPro" id="IPR012902">
    <property type="entry name" value="N_methyl_site"/>
</dbReference>
<evidence type="ECO:0000259" key="2">
    <source>
        <dbReference type="Pfam" id="PF20318"/>
    </source>
</evidence>
<sequence>MKNFNKAFTLAEVLITLGIIGIVAAMTLPTVLSKYREQVVLTKLKRVYSVMNQAITSSMVDNGSTLYWENTLDPIDFYNKYYKGYLKVTKIEELGEANDNGILLYFADGSLLKCFRQGRDYNFFIDNKRYKNDPESLIYGKDVFSFRFNDDLGAQTAVEAKFHIGKKFEPYKHAWDGTEETLYTDTNFGCNNKKHYSGQQADYCTALIQYHNWSIPEDYPIKF</sequence>
<dbReference type="EMBL" id="DVIU01000114">
    <property type="protein sequence ID" value="HIS36069.1"/>
    <property type="molecule type" value="Genomic_DNA"/>
</dbReference>
<evidence type="ECO:0000256" key="1">
    <source>
        <dbReference type="SAM" id="Phobius"/>
    </source>
</evidence>
<dbReference type="InterPro" id="IPR046721">
    <property type="entry name" value="DUF6613"/>
</dbReference>
<organism evidence="3 4">
    <name type="scientific">Candidatus Scatousia excrementigallinarum</name>
    <dbReference type="NCBI Taxonomy" id="2840935"/>
    <lineage>
        <taxon>Bacteria</taxon>
        <taxon>Candidatus Scatousia</taxon>
    </lineage>
</organism>
<dbReference type="Pfam" id="PF20318">
    <property type="entry name" value="DUF6613"/>
    <property type="match status" value="1"/>
</dbReference>
<keyword evidence="1" id="KW-0812">Transmembrane</keyword>
<feature type="transmembrane region" description="Helical" evidence="1">
    <location>
        <begin position="7"/>
        <end position="28"/>
    </location>
</feature>
<name>A0A9D1EYM0_9BACT</name>
<comment type="caution">
    <text evidence="3">The sequence shown here is derived from an EMBL/GenBank/DDBJ whole genome shotgun (WGS) entry which is preliminary data.</text>
</comment>
<dbReference type="Proteomes" id="UP000823928">
    <property type="component" value="Unassembled WGS sequence"/>
</dbReference>
<dbReference type="AlphaFoldDB" id="A0A9D1EYM0"/>
<dbReference type="SUPFAM" id="SSF54523">
    <property type="entry name" value="Pili subunits"/>
    <property type="match status" value="1"/>
</dbReference>
<reference evidence="3" key="2">
    <citation type="journal article" date="2021" name="PeerJ">
        <title>Extensive microbial diversity within the chicken gut microbiome revealed by metagenomics and culture.</title>
        <authorList>
            <person name="Gilroy R."/>
            <person name="Ravi A."/>
            <person name="Getino M."/>
            <person name="Pursley I."/>
            <person name="Horton D.L."/>
            <person name="Alikhan N.F."/>
            <person name="Baker D."/>
            <person name="Gharbi K."/>
            <person name="Hall N."/>
            <person name="Watson M."/>
            <person name="Adriaenssens E.M."/>
            <person name="Foster-Nyarko E."/>
            <person name="Jarju S."/>
            <person name="Secka A."/>
            <person name="Antonio M."/>
            <person name="Oren A."/>
            <person name="Chaudhuri R.R."/>
            <person name="La Ragione R."/>
            <person name="Hildebrand F."/>
            <person name="Pallen M.J."/>
        </authorList>
    </citation>
    <scope>NUCLEOTIDE SEQUENCE</scope>
    <source>
        <strain evidence="3">6276</strain>
    </source>
</reference>
<gene>
    <name evidence="3" type="ORF">IAC10_05500</name>
</gene>
<accession>A0A9D1EYM0</accession>
<dbReference type="NCBIfam" id="TIGR02532">
    <property type="entry name" value="IV_pilin_GFxxxE"/>
    <property type="match status" value="1"/>
</dbReference>
<dbReference type="Gene3D" id="3.30.700.10">
    <property type="entry name" value="Glycoprotein, Type 4 Pilin"/>
    <property type="match status" value="1"/>
</dbReference>
<feature type="domain" description="DUF6613" evidence="2">
    <location>
        <begin position="32"/>
        <end position="223"/>
    </location>
</feature>
<proteinExistence type="predicted"/>
<keyword evidence="1" id="KW-0472">Membrane</keyword>
<evidence type="ECO:0000313" key="3">
    <source>
        <dbReference type="EMBL" id="HIS36069.1"/>
    </source>
</evidence>
<dbReference type="Pfam" id="PF07963">
    <property type="entry name" value="N_methyl"/>
    <property type="match status" value="1"/>
</dbReference>
<dbReference type="InterPro" id="IPR045584">
    <property type="entry name" value="Pilin-like"/>
</dbReference>
<keyword evidence="1" id="KW-1133">Transmembrane helix</keyword>
<evidence type="ECO:0000313" key="4">
    <source>
        <dbReference type="Proteomes" id="UP000823928"/>
    </source>
</evidence>